<reference evidence="3 4" key="1">
    <citation type="journal article" date="2016" name="Nat. Commun.">
        <title>Thousands of microbial genomes shed light on interconnected biogeochemical processes in an aquifer system.</title>
        <authorList>
            <person name="Anantharaman K."/>
            <person name="Brown C.T."/>
            <person name="Hug L.A."/>
            <person name="Sharon I."/>
            <person name="Castelle C.J."/>
            <person name="Probst A.J."/>
            <person name="Thomas B.C."/>
            <person name="Singh A."/>
            <person name="Wilkins M.J."/>
            <person name="Karaoz U."/>
            <person name="Brodie E.L."/>
            <person name="Williams K.H."/>
            <person name="Hubbard S.S."/>
            <person name="Banfield J.F."/>
        </authorList>
    </citation>
    <scope>NUCLEOTIDE SEQUENCE [LARGE SCALE GENOMIC DNA]</scope>
</reference>
<dbReference type="Gene3D" id="3.40.50.2000">
    <property type="entry name" value="Glycogen Phosphorylase B"/>
    <property type="match status" value="2"/>
</dbReference>
<dbReference type="AlphaFoldDB" id="A0A1F6CWZ4"/>
<dbReference type="InterPro" id="IPR050194">
    <property type="entry name" value="Glycosyltransferase_grp1"/>
</dbReference>
<dbReference type="EMBL" id="MFKT01000009">
    <property type="protein sequence ID" value="OGG53706.1"/>
    <property type="molecule type" value="Genomic_DNA"/>
</dbReference>
<dbReference type="SUPFAM" id="SSF53756">
    <property type="entry name" value="UDP-Glycosyltransferase/glycogen phosphorylase"/>
    <property type="match status" value="1"/>
</dbReference>
<name>A0A1F6CWZ4_9BACT</name>
<sequence length="383" mass="44002">MHILFVTTKIDFQRAGGSVPDLDCKVRDMQLRGADVRVLTVFSELNQSPLDVPYSVEEERVTNKSLPWSQWRVFCFLRAHARDADVVHVEGQFAYAAAAYRLQGGKPVVAFYNREMLVWEKNNSLRRITRSFLEKFFYRVLVPCIDHFIFTTPFLYEEYRRFGLRVPKERVSIMVDFFDPSAMRAVVKERSESALGWPLLVFASGRMIEQKGFHLLVEAVSLLPDDIRSHIHVTIGGDGPERQRLIELGSHKNVSHQISFPGWISKEDFWKTLARADIFVLPRWRIEQPSVVVMEALSLGTPCIVPAAGGVEWMAADAVATFTDSDVTSLSHTLESVVRSKDKRTELSRKALKRWEVLDHHHRADELWNILKNTAHRSRSEKP</sequence>
<accession>A0A1F6CWZ4</accession>
<evidence type="ECO:0000259" key="2">
    <source>
        <dbReference type="Pfam" id="PF13439"/>
    </source>
</evidence>
<comment type="caution">
    <text evidence="3">The sequence shown here is derived from an EMBL/GenBank/DDBJ whole genome shotgun (WGS) entry which is preliminary data.</text>
</comment>
<dbReference type="CDD" id="cd03801">
    <property type="entry name" value="GT4_PimA-like"/>
    <property type="match status" value="1"/>
</dbReference>
<evidence type="ECO:0000313" key="4">
    <source>
        <dbReference type="Proteomes" id="UP000176863"/>
    </source>
</evidence>
<dbReference type="Pfam" id="PF13439">
    <property type="entry name" value="Glyco_transf_4"/>
    <property type="match status" value="1"/>
</dbReference>
<dbReference type="PANTHER" id="PTHR45947:SF13">
    <property type="entry name" value="TRANSFERASE"/>
    <property type="match status" value="1"/>
</dbReference>
<protein>
    <recommendedName>
        <fullName evidence="5">Glycosyltransferase subfamily 4-like N-terminal domain-containing protein</fullName>
    </recommendedName>
</protein>
<evidence type="ECO:0000259" key="1">
    <source>
        <dbReference type="Pfam" id="PF00534"/>
    </source>
</evidence>
<evidence type="ECO:0000313" key="3">
    <source>
        <dbReference type="EMBL" id="OGG53706.1"/>
    </source>
</evidence>
<proteinExistence type="predicted"/>
<dbReference type="Proteomes" id="UP000176863">
    <property type="component" value="Unassembled WGS sequence"/>
</dbReference>
<gene>
    <name evidence="3" type="ORF">A2851_02360</name>
</gene>
<feature type="domain" description="Glycosyl transferase family 1" evidence="1">
    <location>
        <begin position="199"/>
        <end position="353"/>
    </location>
</feature>
<dbReference type="GO" id="GO:0016757">
    <property type="term" value="F:glycosyltransferase activity"/>
    <property type="evidence" value="ECO:0007669"/>
    <property type="project" value="InterPro"/>
</dbReference>
<feature type="domain" description="Glycosyltransferase subfamily 4-like N-terminal" evidence="2">
    <location>
        <begin position="29"/>
        <end position="173"/>
    </location>
</feature>
<dbReference type="InterPro" id="IPR001296">
    <property type="entry name" value="Glyco_trans_1"/>
</dbReference>
<dbReference type="PANTHER" id="PTHR45947">
    <property type="entry name" value="SULFOQUINOVOSYL TRANSFERASE SQD2"/>
    <property type="match status" value="1"/>
</dbReference>
<organism evidence="3 4">
    <name type="scientific">Candidatus Kaiserbacteria bacterium RIFCSPHIGHO2_01_FULL_53_29</name>
    <dbReference type="NCBI Taxonomy" id="1798480"/>
    <lineage>
        <taxon>Bacteria</taxon>
        <taxon>Candidatus Kaiseribacteriota</taxon>
    </lineage>
</organism>
<evidence type="ECO:0008006" key="5">
    <source>
        <dbReference type="Google" id="ProtNLM"/>
    </source>
</evidence>
<dbReference type="InterPro" id="IPR028098">
    <property type="entry name" value="Glyco_trans_4-like_N"/>
</dbReference>
<dbReference type="Pfam" id="PF00534">
    <property type="entry name" value="Glycos_transf_1"/>
    <property type="match status" value="1"/>
</dbReference>
<dbReference type="STRING" id="1798480.A2851_02360"/>